<keyword evidence="3" id="KW-1185">Reference proteome</keyword>
<evidence type="ECO:0000313" key="2">
    <source>
        <dbReference type="EnsemblPlants" id="TuG1812G0100001782.01.T01"/>
    </source>
</evidence>
<protein>
    <submittedName>
        <fullName evidence="2">Uncharacterized protein</fullName>
    </submittedName>
</protein>
<dbReference type="Gramene" id="TuG1812G0100001782.01.T01">
    <property type="protein sequence ID" value="TuG1812G0100001782.01.T01"/>
    <property type="gene ID" value="TuG1812G0100001782.01"/>
</dbReference>
<evidence type="ECO:0000313" key="3">
    <source>
        <dbReference type="Proteomes" id="UP000015106"/>
    </source>
</evidence>
<evidence type="ECO:0000256" key="1">
    <source>
        <dbReference type="SAM" id="MobiDB-lite"/>
    </source>
</evidence>
<feature type="compositionally biased region" description="Basic and acidic residues" evidence="1">
    <location>
        <begin position="49"/>
        <end position="61"/>
    </location>
</feature>
<dbReference type="AlphaFoldDB" id="A0A8R7P5X3"/>
<dbReference type="Proteomes" id="UP000015106">
    <property type="component" value="Chromosome 1"/>
</dbReference>
<accession>A0A8R7P5X3</accession>
<reference evidence="2" key="3">
    <citation type="submission" date="2022-06" db="UniProtKB">
        <authorList>
            <consortium name="EnsemblPlants"/>
        </authorList>
    </citation>
    <scope>IDENTIFICATION</scope>
</reference>
<sequence>QRAVPVVLDGEVRPPGELGGDDGPAVRSNADRSRSVNQRRNATTLSTCRRRDDPVLGRREVAVLQPRTEVVQPP</sequence>
<feature type="compositionally biased region" description="Polar residues" evidence="1">
    <location>
        <begin position="35"/>
        <end position="47"/>
    </location>
</feature>
<name>A0A8R7P5X3_TRIUA</name>
<proteinExistence type="predicted"/>
<organism evidence="2 3">
    <name type="scientific">Triticum urartu</name>
    <name type="common">Red wild einkorn</name>
    <name type="synonym">Crithodium urartu</name>
    <dbReference type="NCBI Taxonomy" id="4572"/>
    <lineage>
        <taxon>Eukaryota</taxon>
        <taxon>Viridiplantae</taxon>
        <taxon>Streptophyta</taxon>
        <taxon>Embryophyta</taxon>
        <taxon>Tracheophyta</taxon>
        <taxon>Spermatophyta</taxon>
        <taxon>Magnoliopsida</taxon>
        <taxon>Liliopsida</taxon>
        <taxon>Poales</taxon>
        <taxon>Poaceae</taxon>
        <taxon>BOP clade</taxon>
        <taxon>Pooideae</taxon>
        <taxon>Triticodae</taxon>
        <taxon>Triticeae</taxon>
        <taxon>Triticinae</taxon>
        <taxon>Triticum</taxon>
    </lineage>
</organism>
<reference evidence="2" key="2">
    <citation type="submission" date="2018-03" db="EMBL/GenBank/DDBJ databases">
        <title>The Triticum urartu genome reveals the dynamic nature of wheat genome evolution.</title>
        <authorList>
            <person name="Ling H."/>
            <person name="Ma B."/>
            <person name="Shi X."/>
            <person name="Liu H."/>
            <person name="Dong L."/>
            <person name="Sun H."/>
            <person name="Cao Y."/>
            <person name="Gao Q."/>
            <person name="Zheng S."/>
            <person name="Li Y."/>
            <person name="Yu Y."/>
            <person name="Du H."/>
            <person name="Qi M."/>
            <person name="Li Y."/>
            <person name="Yu H."/>
            <person name="Cui Y."/>
            <person name="Wang N."/>
            <person name="Chen C."/>
            <person name="Wu H."/>
            <person name="Zhao Y."/>
            <person name="Zhang J."/>
            <person name="Li Y."/>
            <person name="Zhou W."/>
            <person name="Zhang B."/>
            <person name="Hu W."/>
            <person name="Eijk M."/>
            <person name="Tang J."/>
            <person name="Witsenboer H."/>
            <person name="Zhao S."/>
            <person name="Li Z."/>
            <person name="Zhang A."/>
            <person name="Wang D."/>
            <person name="Liang C."/>
        </authorList>
    </citation>
    <scope>NUCLEOTIDE SEQUENCE [LARGE SCALE GENOMIC DNA]</scope>
    <source>
        <strain evidence="2">cv. G1812</strain>
    </source>
</reference>
<feature type="region of interest" description="Disordered" evidence="1">
    <location>
        <begin position="1"/>
        <end position="74"/>
    </location>
</feature>
<dbReference type="EnsemblPlants" id="TuG1812G0100001782.01.T01">
    <property type="protein sequence ID" value="TuG1812G0100001782.01.T01"/>
    <property type="gene ID" value="TuG1812G0100001782.01"/>
</dbReference>
<reference evidence="3" key="1">
    <citation type="journal article" date="2013" name="Nature">
        <title>Draft genome of the wheat A-genome progenitor Triticum urartu.</title>
        <authorList>
            <person name="Ling H.Q."/>
            <person name="Zhao S."/>
            <person name="Liu D."/>
            <person name="Wang J."/>
            <person name="Sun H."/>
            <person name="Zhang C."/>
            <person name="Fan H."/>
            <person name="Li D."/>
            <person name="Dong L."/>
            <person name="Tao Y."/>
            <person name="Gao C."/>
            <person name="Wu H."/>
            <person name="Li Y."/>
            <person name="Cui Y."/>
            <person name="Guo X."/>
            <person name="Zheng S."/>
            <person name="Wang B."/>
            <person name="Yu K."/>
            <person name="Liang Q."/>
            <person name="Yang W."/>
            <person name="Lou X."/>
            <person name="Chen J."/>
            <person name="Feng M."/>
            <person name="Jian J."/>
            <person name="Zhang X."/>
            <person name="Luo G."/>
            <person name="Jiang Y."/>
            <person name="Liu J."/>
            <person name="Wang Z."/>
            <person name="Sha Y."/>
            <person name="Zhang B."/>
            <person name="Wu H."/>
            <person name="Tang D."/>
            <person name="Shen Q."/>
            <person name="Xue P."/>
            <person name="Zou S."/>
            <person name="Wang X."/>
            <person name="Liu X."/>
            <person name="Wang F."/>
            <person name="Yang Y."/>
            <person name="An X."/>
            <person name="Dong Z."/>
            <person name="Zhang K."/>
            <person name="Zhang X."/>
            <person name="Luo M.C."/>
            <person name="Dvorak J."/>
            <person name="Tong Y."/>
            <person name="Wang J."/>
            <person name="Yang H."/>
            <person name="Li Z."/>
            <person name="Wang D."/>
            <person name="Zhang A."/>
            <person name="Wang J."/>
        </authorList>
    </citation>
    <scope>NUCLEOTIDE SEQUENCE</scope>
    <source>
        <strain evidence="3">cv. G1812</strain>
    </source>
</reference>